<reference evidence="2 3" key="1">
    <citation type="submission" date="2020-08" db="EMBL/GenBank/DDBJ databases">
        <title>Genomic Encyclopedia of Type Strains, Phase III (KMG-III): the genomes of soil and plant-associated and newly described type strains.</title>
        <authorList>
            <person name="Whitman W."/>
        </authorList>
    </citation>
    <scope>NUCLEOTIDE SEQUENCE [LARGE SCALE GENOMIC DNA]</scope>
    <source>
        <strain evidence="2 3">CECT 8088</strain>
    </source>
</reference>
<keyword evidence="1" id="KW-0812">Transmembrane</keyword>
<dbReference type="EMBL" id="JACHXV010000026">
    <property type="protein sequence ID" value="MBB3175344.1"/>
    <property type="molecule type" value="Genomic_DNA"/>
</dbReference>
<gene>
    <name evidence="2" type="ORF">FHR90_003198</name>
</gene>
<dbReference type="AlphaFoldDB" id="A0A839V4H5"/>
<feature type="transmembrane region" description="Helical" evidence="1">
    <location>
        <begin position="21"/>
        <end position="43"/>
    </location>
</feature>
<dbReference type="RefSeq" id="WP_256124376.1">
    <property type="nucleotide sequence ID" value="NZ_JABXXQ010000318.1"/>
</dbReference>
<accession>A0A839V4H5</accession>
<evidence type="ECO:0000256" key="1">
    <source>
        <dbReference type="SAM" id="Phobius"/>
    </source>
</evidence>
<evidence type="ECO:0000313" key="2">
    <source>
        <dbReference type="EMBL" id="MBB3175344.1"/>
    </source>
</evidence>
<protein>
    <submittedName>
        <fullName evidence="2">Uncharacterized protein</fullName>
    </submittedName>
</protein>
<proteinExistence type="predicted"/>
<evidence type="ECO:0000313" key="3">
    <source>
        <dbReference type="Proteomes" id="UP000557688"/>
    </source>
</evidence>
<dbReference type="Proteomes" id="UP000557688">
    <property type="component" value="Unassembled WGS sequence"/>
</dbReference>
<keyword evidence="1" id="KW-1133">Transmembrane helix</keyword>
<keyword evidence="3" id="KW-1185">Reference proteome</keyword>
<organism evidence="2 3">
    <name type="scientific">Endobacter medicaginis</name>
    <dbReference type="NCBI Taxonomy" id="1181271"/>
    <lineage>
        <taxon>Bacteria</taxon>
        <taxon>Pseudomonadati</taxon>
        <taxon>Pseudomonadota</taxon>
        <taxon>Alphaproteobacteria</taxon>
        <taxon>Acetobacterales</taxon>
        <taxon>Acetobacteraceae</taxon>
        <taxon>Endobacter</taxon>
    </lineage>
</organism>
<sequence length="44" mass="4571">MSESTNRPRRGMGYAAARIAATVAMGSWVVIGIVPVIVVISALV</sequence>
<keyword evidence="1" id="KW-0472">Membrane</keyword>
<name>A0A839V4H5_9PROT</name>
<comment type="caution">
    <text evidence="2">The sequence shown here is derived from an EMBL/GenBank/DDBJ whole genome shotgun (WGS) entry which is preliminary data.</text>
</comment>